<dbReference type="Gene3D" id="3.60.15.10">
    <property type="entry name" value="Ribonuclease Z/Hydroxyacylglutathione hydrolase-like"/>
    <property type="match status" value="1"/>
</dbReference>
<dbReference type="Pfam" id="PF10996">
    <property type="entry name" value="Beta-Casp"/>
    <property type="match status" value="1"/>
</dbReference>
<dbReference type="AlphaFoldDB" id="A0A1F6N116"/>
<dbReference type="Gene3D" id="3.40.50.10890">
    <property type="match status" value="1"/>
</dbReference>
<dbReference type="EMBL" id="MFQH01000024">
    <property type="protein sequence ID" value="OGH77410.1"/>
    <property type="molecule type" value="Genomic_DNA"/>
</dbReference>
<name>A0A1F6N116_9BACT</name>
<evidence type="ECO:0000259" key="3">
    <source>
        <dbReference type="SMART" id="SM01027"/>
    </source>
</evidence>
<dbReference type="GO" id="GO:0004521">
    <property type="term" value="F:RNA endonuclease activity"/>
    <property type="evidence" value="ECO:0007669"/>
    <property type="project" value="TreeGrafter"/>
</dbReference>
<comment type="caution">
    <text evidence="4">The sequence shown here is derived from an EMBL/GenBank/DDBJ whole genome shotgun (WGS) entry which is preliminary data.</text>
</comment>
<accession>A0A1F6N116</accession>
<dbReference type="InterPro" id="IPR001279">
    <property type="entry name" value="Metallo-B-lactamas"/>
</dbReference>
<organism evidence="4 5">
    <name type="scientific">Candidatus Magasanikbacteria bacterium RIFCSPLOWO2_01_FULL_40_15</name>
    <dbReference type="NCBI Taxonomy" id="1798686"/>
    <lineage>
        <taxon>Bacteria</taxon>
        <taxon>Candidatus Magasanikiibacteriota</taxon>
    </lineage>
</organism>
<evidence type="ECO:0008006" key="6">
    <source>
        <dbReference type="Google" id="ProtNLM"/>
    </source>
</evidence>
<dbReference type="InterPro" id="IPR050698">
    <property type="entry name" value="MBL"/>
</dbReference>
<evidence type="ECO:0000256" key="1">
    <source>
        <dbReference type="ARBA" id="ARBA00022801"/>
    </source>
</evidence>
<feature type="domain" description="Metallo-beta-lactamase" evidence="2">
    <location>
        <begin position="13"/>
        <end position="234"/>
    </location>
</feature>
<dbReference type="InterPro" id="IPR011108">
    <property type="entry name" value="RMMBL"/>
</dbReference>
<protein>
    <recommendedName>
        <fullName evidence="6">MBL fold hydrolase</fullName>
    </recommendedName>
</protein>
<dbReference type="PANTHER" id="PTHR11203">
    <property type="entry name" value="CLEAVAGE AND POLYADENYLATION SPECIFICITY FACTOR FAMILY MEMBER"/>
    <property type="match status" value="1"/>
</dbReference>
<dbReference type="SUPFAM" id="SSF56281">
    <property type="entry name" value="Metallo-hydrolase/oxidoreductase"/>
    <property type="match status" value="1"/>
</dbReference>
<dbReference type="Proteomes" id="UP000177040">
    <property type="component" value="Unassembled WGS sequence"/>
</dbReference>
<evidence type="ECO:0000313" key="4">
    <source>
        <dbReference type="EMBL" id="OGH77410.1"/>
    </source>
</evidence>
<dbReference type="InterPro" id="IPR022712">
    <property type="entry name" value="Beta_Casp"/>
</dbReference>
<dbReference type="SMART" id="SM01027">
    <property type="entry name" value="Beta-Casp"/>
    <property type="match status" value="1"/>
</dbReference>
<keyword evidence="1" id="KW-0378">Hydrolase</keyword>
<dbReference type="Pfam" id="PF07521">
    <property type="entry name" value="RMMBL"/>
    <property type="match status" value="1"/>
</dbReference>
<dbReference type="CDD" id="cd16295">
    <property type="entry name" value="TTHA0252-CPSF-like_MBL-fold"/>
    <property type="match status" value="1"/>
</dbReference>
<evidence type="ECO:0000313" key="5">
    <source>
        <dbReference type="Proteomes" id="UP000177040"/>
    </source>
</evidence>
<dbReference type="InterPro" id="IPR036866">
    <property type="entry name" value="RibonucZ/Hydroxyglut_hydro"/>
</dbReference>
<sequence>MEIKFCGASHEVTGSCYLLSVGNQKILVDCGMFQGSDFNEKKNHDAFPFDPQKIDAVLVTHAHLDHVGRLPKLVKEGFAGKIYGTEGTLELARLVMDDAWSVMSYDERKFNKPVLYSQEDVIKTAALFHGVNYHEVVDLDGGVNAIFRDSGHIFGAAFIEISAEGKRIAFSGDVGNVNVPILKDTENLSPLDALVIESTYGDRVHEDKETRTEIIARLIAEAVKRGGTIMVPAFSIERTQEFLFELHKLQEHEHSLPLIPVFLDSPLAIEATEVFKRHREYYDAEAAKEVMLGDDFLNFPQLKITRTRDESKTINSVRGSKMVIAGAGMMNGGRILHHAQRYLSDPKSTLIIVGYQAQGTLGRRLYEGASHVKIHGAEIAVRCTVKAIGGLSAHADQKKLVEWVGSAHSTSSGQAGIPKKVFCTHGEPHAATELAHRLRDMYQIETFVPEFGETVEI</sequence>
<reference evidence="4 5" key="1">
    <citation type="journal article" date="2016" name="Nat. Commun.">
        <title>Thousands of microbial genomes shed light on interconnected biogeochemical processes in an aquifer system.</title>
        <authorList>
            <person name="Anantharaman K."/>
            <person name="Brown C.T."/>
            <person name="Hug L.A."/>
            <person name="Sharon I."/>
            <person name="Castelle C.J."/>
            <person name="Probst A.J."/>
            <person name="Thomas B.C."/>
            <person name="Singh A."/>
            <person name="Wilkins M.J."/>
            <person name="Karaoz U."/>
            <person name="Brodie E.L."/>
            <person name="Williams K.H."/>
            <person name="Hubbard S.S."/>
            <person name="Banfield J.F."/>
        </authorList>
    </citation>
    <scope>NUCLEOTIDE SEQUENCE [LARGE SCALE GENOMIC DNA]</scope>
</reference>
<dbReference type="PANTHER" id="PTHR11203:SF37">
    <property type="entry name" value="INTEGRATOR COMPLEX SUBUNIT 11"/>
    <property type="match status" value="1"/>
</dbReference>
<gene>
    <name evidence="4" type="ORF">A2983_01770</name>
</gene>
<dbReference type="GO" id="GO:0016787">
    <property type="term" value="F:hydrolase activity"/>
    <property type="evidence" value="ECO:0007669"/>
    <property type="project" value="UniProtKB-KW"/>
</dbReference>
<proteinExistence type="predicted"/>
<evidence type="ECO:0000259" key="2">
    <source>
        <dbReference type="SMART" id="SM00849"/>
    </source>
</evidence>
<feature type="domain" description="Beta-Casp" evidence="3">
    <location>
        <begin position="239"/>
        <end position="365"/>
    </location>
</feature>
<dbReference type="Pfam" id="PF00753">
    <property type="entry name" value="Lactamase_B"/>
    <property type="match status" value="1"/>
</dbReference>
<dbReference type="SMART" id="SM00849">
    <property type="entry name" value="Lactamase_B"/>
    <property type="match status" value="1"/>
</dbReference>